<feature type="signal peptide" evidence="1">
    <location>
        <begin position="1"/>
        <end position="18"/>
    </location>
</feature>
<dbReference type="InterPro" id="IPR036378">
    <property type="entry name" value="FAS1_dom_sf"/>
</dbReference>
<sequence>MRKYISILCICFAAFLIASCKKDGYKNDGGVSDPHVNMTTYDFLKSKPQFDSLVRMIDRAGLKDVVNSNITFFATTNYGIVPYVAAKKFIESQTPEHGNNENFDFGIKDLPVKEISDSLKTYMFAGKINRDQITLTGKLYDSLLGPIPAKPGQPNSAVKYEIKFRRAFDYSSYVDHVDYVDYIRVTGSRDDQQLDPSTIPDAEKDLAVDCQTSGIITTTGIVHVLDGHHRLFFNAQSTGN</sequence>
<evidence type="ECO:0000313" key="2">
    <source>
        <dbReference type="EMBL" id="SDD71438.1"/>
    </source>
</evidence>
<feature type="chain" id="PRO_5011683544" description="Fasciclin domain-containing protein" evidence="1">
    <location>
        <begin position="19"/>
        <end position="240"/>
    </location>
</feature>
<dbReference type="Gene3D" id="2.30.180.10">
    <property type="entry name" value="FAS1 domain"/>
    <property type="match status" value="1"/>
</dbReference>
<keyword evidence="1" id="KW-0732">Signal</keyword>
<accession>A0A1G6WZY5</accession>
<dbReference type="Proteomes" id="UP000199072">
    <property type="component" value="Unassembled WGS sequence"/>
</dbReference>
<dbReference type="STRING" id="1391627.SAMN05216464_102357"/>
<protein>
    <recommendedName>
        <fullName evidence="4">Fasciclin domain-containing protein</fullName>
    </recommendedName>
</protein>
<evidence type="ECO:0000313" key="3">
    <source>
        <dbReference type="Proteomes" id="UP000199072"/>
    </source>
</evidence>
<dbReference type="PROSITE" id="PS51257">
    <property type="entry name" value="PROKAR_LIPOPROTEIN"/>
    <property type="match status" value="1"/>
</dbReference>
<dbReference type="EMBL" id="FNAI01000002">
    <property type="protein sequence ID" value="SDD71438.1"/>
    <property type="molecule type" value="Genomic_DNA"/>
</dbReference>
<evidence type="ECO:0008006" key="4">
    <source>
        <dbReference type="Google" id="ProtNLM"/>
    </source>
</evidence>
<dbReference type="AlphaFoldDB" id="A0A1G6WZY5"/>
<evidence type="ECO:0000256" key="1">
    <source>
        <dbReference type="SAM" id="SignalP"/>
    </source>
</evidence>
<gene>
    <name evidence="2" type="ORF">SAMN05216464_102357</name>
</gene>
<name>A0A1G6WZY5_9SPHI</name>
<reference evidence="2 3" key="1">
    <citation type="submission" date="2016-10" db="EMBL/GenBank/DDBJ databases">
        <authorList>
            <person name="de Groot N.N."/>
        </authorList>
    </citation>
    <scope>NUCLEOTIDE SEQUENCE [LARGE SCALE GENOMIC DNA]</scope>
    <source>
        <strain evidence="2 3">47C3B</strain>
    </source>
</reference>
<dbReference type="RefSeq" id="WP_091146216.1">
    <property type="nucleotide sequence ID" value="NZ_FNAI01000002.1"/>
</dbReference>
<proteinExistence type="predicted"/>
<organism evidence="2 3">
    <name type="scientific">Mucilaginibacter pineti</name>
    <dbReference type="NCBI Taxonomy" id="1391627"/>
    <lineage>
        <taxon>Bacteria</taxon>
        <taxon>Pseudomonadati</taxon>
        <taxon>Bacteroidota</taxon>
        <taxon>Sphingobacteriia</taxon>
        <taxon>Sphingobacteriales</taxon>
        <taxon>Sphingobacteriaceae</taxon>
        <taxon>Mucilaginibacter</taxon>
    </lineage>
</organism>
<keyword evidence="3" id="KW-1185">Reference proteome</keyword>
<dbReference type="OrthoDB" id="655802at2"/>